<dbReference type="PANTHER" id="PTHR32278">
    <property type="entry name" value="F-BOX DOMAIN-CONTAINING PROTEIN"/>
    <property type="match status" value="1"/>
</dbReference>
<protein>
    <recommendedName>
        <fullName evidence="1">F-box domain-containing protein</fullName>
    </recommendedName>
</protein>
<reference evidence="2 3" key="1">
    <citation type="submission" date="2024-02" db="EMBL/GenBank/DDBJ databases">
        <authorList>
            <person name="Vignale AGUSTIN F."/>
            <person name="Sosa J E."/>
            <person name="Modenutti C."/>
        </authorList>
    </citation>
    <scope>NUCLEOTIDE SEQUENCE [LARGE SCALE GENOMIC DNA]</scope>
</reference>
<name>A0ABC8SBT3_9AQUA</name>
<dbReference type="Gene3D" id="1.20.1280.50">
    <property type="match status" value="1"/>
</dbReference>
<dbReference type="Proteomes" id="UP001642360">
    <property type="component" value="Unassembled WGS sequence"/>
</dbReference>
<dbReference type="InterPro" id="IPR025886">
    <property type="entry name" value="PP2-like"/>
</dbReference>
<sequence>MLEATVSFSGEMNIIVGLEGSNFWRENAGERGIGEENGVSDLSSLPESCISEIISLTSLTDACRATAISSAFKSAADSDTVWEKFLPSDYTEILSRSVTPVVYSTKKELYFRLNDTPILLDGGNLSFILNKWSGKKCYMIRARGLSIVWGDTPQYWRWTSLPESRFSEVAELQAVCWLAIGGKMQTQMLSPKTIYAAYLVFKIGEKNFGLAVQSKASVRFVEESHEGAEVLNNTVYLELPERIGGLRRRVSRLPTGWRPQRRVDGWMEIKLGSFLMIMEIMVRWRCNLMRSNMVIGRVASLLRALSFDLRSKSKLKR</sequence>
<evidence type="ECO:0000313" key="2">
    <source>
        <dbReference type="EMBL" id="CAK9154653.1"/>
    </source>
</evidence>
<feature type="domain" description="F-box" evidence="1">
    <location>
        <begin position="39"/>
        <end position="85"/>
    </location>
</feature>
<dbReference type="Pfam" id="PF00646">
    <property type="entry name" value="F-box"/>
    <property type="match status" value="1"/>
</dbReference>
<dbReference type="EMBL" id="CAUOFW020002560">
    <property type="protein sequence ID" value="CAK9154653.1"/>
    <property type="molecule type" value="Genomic_DNA"/>
</dbReference>
<dbReference type="InterPro" id="IPR036047">
    <property type="entry name" value="F-box-like_dom_sf"/>
</dbReference>
<accession>A0ABC8SBT3</accession>
<dbReference type="SUPFAM" id="SSF81383">
    <property type="entry name" value="F-box domain"/>
    <property type="match status" value="1"/>
</dbReference>
<gene>
    <name evidence="2" type="ORF">ILEXP_LOCUS23002</name>
</gene>
<comment type="caution">
    <text evidence="2">The sequence shown here is derived from an EMBL/GenBank/DDBJ whole genome shotgun (WGS) entry which is preliminary data.</text>
</comment>
<dbReference type="CDD" id="cd22162">
    <property type="entry name" value="F-box_AtSKIP3-like"/>
    <property type="match status" value="1"/>
</dbReference>
<dbReference type="PANTHER" id="PTHR32278:SF111">
    <property type="entry name" value="F-BOX PROTEIN PP2-B12-RELATED"/>
    <property type="match status" value="1"/>
</dbReference>
<evidence type="ECO:0000259" key="1">
    <source>
        <dbReference type="PROSITE" id="PS50181"/>
    </source>
</evidence>
<evidence type="ECO:0000313" key="3">
    <source>
        <dbReference type="Proteomes" id="UP001642360"/>
    </source>
</evidence>
<dbReference type="InterPro" id="IPR001810">
    <property type="entry name" value="F-box_dom"/>
</dbReference>
<proteinExistence type="predicted"/>
<dbReference type="PROSITE" id="PS50181">
    <property type="entry name" value="FBOX"/>
    <property type="match status" value="1"/>
</dbReference>
<keyword evidence="3" id="KW-1185">Reference proteome</keyword>
<dbReference type="Pfam" id="PF14299">
    <property type="entry name" value="PP2"/>
    <property type="match status" value="1"/>
</dbReference>
<organism evidence="2 3">
    <name type="scientific">Ilex paraguariensis</name>
    <name type="common">yerba mate</name>
    <dbReference type="NCBI Taxonomy" id="185542"/>
    <lineage>
        <taxon>Eukaryota</taxon>
        <taxon>Viridiplantae</taxon>
        <taxon>Streptophyta</taxon>
        <taxon>Embryophyta</taxon>
        <taxon>Tracheophyta</taxon>
        <taxon>Spermatophyta</taxon>
        <taxon>Magnoliopsida</taxon>
        <taxon>eudicotyledons</taxon>
        <taxon>Gunneridae</taxon>
        <taxon>Pentapetalae</taxon>
        <taxon>asterids</taxon>
        <taxon>campanulids</taxon>
        <taxon>Aquifoliales</taxon>
        <taxon>Aquifoliaceae</taxon>
        <taxon>Ilex</taxon>
    </lineage>
</organism>
<dbReference type="AlphaFoldDB" id="A0ABC8SBT3"/>